<dbReference type="OMA" id="YLCACID"/>
<proteinExistence type="predicted"/>
<dbReference type="Proteomes" id="UP000014680">
    <property type="component" value="Unassembled WGS sequence"/>
</dbReference>
<accession>A0A0A1UGY1</accession>
<dbReference type="OrthoDB" id="29047at2759"/>
<evidence type="ECO:0000313" key="1">
    <source>
        <dbReference type="EMBL" id="ELP95264.1"/>
    </source>
</evidence>
<dbReference type="VEuPathDB" id="AmoebaDB:EIN_430700"/>
<dbReference type="RefSeq" id="XP_004262035.1">
    <property type="nucleotide sequence ID" value="XM_004261987.1"/>
</dbReference>
<dbReference type="EMBL" id="KB206168">
    <property type="protein sequence ID" value="ELP95264.1"/>
    <property type="molecule type" value="Genomic_DNA"/>
</dbReference>
<reference evidence="1 2" key="1">
    <citation type="submission" date="2012-10" db="EMBL/GenBank/DDBJ databases">
        <authorList>
            <person name="Zafar N."/>
            <person name="Inman J."/>
            <person name="Hall N."/>
            <person name="Lorenzi H."/>
            <person name="Caler E."/>
        </authorList>
    </citation>
    <scope>NUCLEOTIDE SEQUENCE [LARGE SCALE GENOMIC DNA]</scope>
    <source>
        <strain evidence="1 2">IP1</strain>
    </source>
</reference>
<organism evidence="1 2">
    <name type="scientific">Entamoeba invadens IP1</name>
    <dbReference type="NCBI Taxonomy" id="370355"/>
    <lineage>
        <taxon>Eukaryota</taxon>
        <taxon>Amoebozoa</taxon>
        <taxon>Evosea</taxon>
        <taxon>Archamoebae</taxon>
        <taxon>Mastigamoebida</taxon>
        <taxon>Entamoebidae</taxon>
        <taxon>Entamoeba</taxon>
    </lineage>
</organism>
<dbReference type="AlphaFoldDB" id="A0A0A1UGY1"/>
<dbReference type="KEGG" id="eiv:EIN_430700"/>
<evidence type="ECO:0000313" key="2">
    <source>
        <dbReference type="Proteomes" id="UP000014680"/>
    </source>
</evidence>
<gene>
    <name evidence="1" type="ORF">EIN_430700</name>
</gene>
<name>A0A0A1UGY1_ENTIV</name>
<keyword evidence="2" id="KW-1185">Reference proteome</keyword>
<dbReference type="GeneID" id="14894142"/>
<sequence length="293" mass="33756">MEFSEKKLSREAKIRRNATNSLYCYLCACIDVLIKKLDWNFLIGNSKRRPKKMLEFFAVEKITDKSGDIIFDETMSYEIDKKSELVFNQKGYPIPKKATDNSSLSGSERTRSNQILLLHLFNFTLKNREIIAKDTKTVCTKKAQEGFRLSSERLEKLPIVNLKNEIVHVKREEAEKSVGCAVHKFLSNAFKNLQKTSVINLGDCNLPEQNDKAITYVRKTEYLSLVEGCKQELAKDDHVEIPFDESSFAKIINGSMSAFTPMQEKNFIETKEIRKEKNPFDFVSKEDLNVELV</sequence>
<protein>
    <submittedName>
        <fullName evidence="1">Uncharacterized protein</fullName>
    </submittedName>
</protein>